<dbReference type="HOGENOM" id="CLU_1058314_0_0_1"/>
<dbReference type="AlphaFoldDB" id="A0A0C2XA24"/>
<feature type="region of interest" description="Disordered" evidence="1">
    <location>
        <begin position="1"/>
        <end position="114"/>
    </location>
</feature>
<reference evidence="4" key="2">
    <citation type="submission" date="2015-01" db="EMBL/GenBank/DDBJ databases">
        <title>Evolutionary Origins and Diversification of the Mycorrhizal Mutualists.</title>
        <authorList>
            <consortium name="DOE Joint Genome Institute"/>
            <consortium name="Mycorrhizal Genomics Consortium"/>
            <person name="Kohler A."/>
            <person name="Kuo A."/>
            <person name="Nagy L.G."/>
            <person name="Floudas D."/>
            <person name="Copeland A."/>
            <person name="Barry K.W."/>
            <person name="Cichocki N."/>
            <person name="Veneault-Fourrey C."/>
            <person name="LaButti K."/>
            <person name="Lindquist E.A."/>
            <person name="Lipzen A."/>
            <person name="Lundell T."/>
            <person name="Morin E."/>
            <person name="Murat C."/>
            <person name="Riley R."/>
            <person name="Ohm R."/>
            <person name="Sun H."/>
            <person name="Tunlid A."/>
            <person name="Henrissat B."/>
            <person name="Grigoriev I.V."/>
            <person name="Hibbett D.S."/>
            <person name="Martin F."/>
        </authorList>
    </citation>
    <scope>NUCLEOTIDE SEQUENCE [LARGE SCALE GENOMIC DNA]</scope>
    <source>
        <strain evidence="4">MAFF 305830</strain>
    </source>
</reference>
<evidence type="ECO:0000313" key="3">
    <source>
        <dbReference type="EMBL" id="KIM26057.1"/>
    </source>
</evidence>
<dbReference type="EMBL" id="KN824309">
    <property type="protein sequence ID" value="KIM26057.1"/>
    <property type="molecule type" value="Genomic_DNA"/>
</dbReference>
<feature type="compositionally biased region" description="Basic and acidic residues" evidence="1">
    <location>
        <begin position="87"/>
        <end position="101"/>
    </location>
</feature>
<dbReference type="Proteomes" id="UP000054097">
    <property type="component" value="Unassembled WGS sequence"/>
</dbReference>
<feature type="compositionally biased region" description="Low complexity" evidence="1">
    <location>
        <begin position="64"/>
        <end position="82"/>
    </location>
</feature>
<dbReference type="EMBL" id="KN824445">
    <property type="protein sequence ID" value="KIM20325.1"/>
    <property type="molecule type" value="Genomic_DNA"/>
</dbReference>
<name>A0A0C2XA24_SERVB</name>
<reference evidence="3 4" key="1">
    <citation type="submission" date="2014-04" db="EMBL/GenBank/DDBJ databases">
        <authorList>
            <consortium name="DOE Joint Genome Institute"/>
            <person name="Kuo A."/>
            <person name="Zuccaro A."/>
            <person name="Kohler A."/>
            <person name="Nagy L.G."/>
            <person name="Floudas D."/>
            <person name="Copeland A."/>
            <person name="Barry K.W."/>
            <person name="Cichocki N."/>
            <person name="Veneault-Fourrey C."/>
            <person name="LaButti K."/>
            <person name="Lindquist E.A."/>
            <person name="Lipzen A."/>
            <person name="Lundell T."/>
            <person name="Morin E."/>
            <person name="Murat C."/>
            <person name="Sun H."/>
            <person name="Tunlid A."/>
            <person name="Henrissat B."/>
            <person name="Grigoriev I.V."/>
            <person name="Hibbett D.S."/>
            <person name="Martin F."/>
            <person name="Nordberg H.P."/>
            <person name="Cantor M.N."/>
            <person name="Hua S.X."/>
        </authorList>
    </citation>
    <scope>NUCLEOTIDE SEQUENCE [LARGE SCALE GENOMIC DNA]</scope>
    <source>
        <strain evidence="3 4">MAFF 305830</strain>
    </source>
</reference>
<evidence type="ECO:0000256" key="1">
    <source>
        <dbReference type="SAM" id="MobiDB-lite"/>
    </source>
</evidence>
<feature type="compositionally biased region" description="Polar residues" evidence="1">
    <location>
        <begin position="48"/>
        <end position="57"/>
    </location>
</feature>
<dbReference type="OrthoDB" id="339325at2759"/>
<evidence type="ECO:0000313" key="2">
    <source>
        <dbReference type="EMBL" id="KIM20325.1"/>
    </source>
</evidence>
<evidence type="ECO:0000313" key="4">
    <source>
        <dbReference type="Proteomes" id="UP000054097"/>
    </source>
</evidence>
<feature type="region of interest" description="Disordered" evidence="1">
    <location>
        <begin position="227"/>
        <end position="263"/>
    </location>
</feature>
<accession>A0A0C2XA24</accession>
<organism evidence="3 4">
    <name type="scientific">Serendipita vermifera MAFF 305830</name>
    <dbReference type="NCBI Taxonomy" id="933852"/>
    <lineage>
        <taxon>Eukaryota</taxon>
        <taxon>Fungi</taxon>
        <taxon>Dikarya</taxon>
        <taxon>Basidiomycota</taxon>
        <taxon>Agaricomycotina</taxon>
        <taxon>Agaricomycetes</taxon>
        <taxon>Sebacinales</taxon>
        <taxon>Serendipitaceae</taxon>
        <taxon>Serendipita</taxon>
    </lineage>
</organism>
<reference evidence="3" key="3">
    <citation type="submission" date="2015-02" db="EMBL/GenBank/DDBJ databases">
        <title>Evolutionary Origins and Diversification of the Mycorrhizal Mutualists.</title>
        <authorList>
            <consortium name="DOE Joint Genome Institute"/>
            <consortium name="Mycorrhizal Genomics Consortium"/>
            <person name="Kohler A."/>
            <person name="Kuo A."/>
            <person name="Nagy L.G."/>
            <person name="Floudas D."/>
            <person name="Copeland A."/>
            <person name="Barry K.W."/>
            <person name="Cichocki N."/>
            <person name="Veneault-Fourrey C."/>
            <person name="LaButti K."/>
            <person name="Lindquist E.A."/>
            <person name="Lipzen A."/>
            <person name="Lundell T."/>
            <person name="Morin E."/>
            <person name="Murat C."/>
            <person name="Riley R."/>
            <person name="Ohm R."/>
            <person name="Sun H."/>
            <person name="Tunlid A."/>
            <person name="Henrissat B."/>
            <person name="Grigoriev I.V."/>
            <person name="Hibbett D.S."/>
            <person name="Martin F."/>
        </authorList>
    </citation>
    <scope>NUCLEOTIDE SEQUENCE</scope>
    <source>
        <strain evidence="3">MAFF 305830</strain>
    </source>
</reference>
<gene>
    <name evidence="3" type="ORF">M408DRAFT_25704</name>
    <name evidence="2" type="ORF">M408DRAFT_30450</name>
</gene>
<keyword evidence="4" id="KW-1185">Reference proteome</keyword>
<proteinExistence type="predicted"/>
<protein>
    <submittedName>
        <fullName evidence="3">Uncharacterized protein</fullName>
    </submittedName>
</protein>
<sequence length="263" mass="28432">MPPKGIRAPLRVQNPDNNSDSSDDQSESGAPFYGQRGTNGLRVHVPLSPSSTGNNTLRGLVIQTPVSTSPSPVSYSLPSGSTLLDNRPTHFDRLHERRPSDSPRPFPSPTSDHPRVIKVLASSDGGDKWTTVDLGDARSAQMVKERLFAKLNISPDYQPFYSVHQQQGDSFAGPPLSDDRIVNICQIGDAIPAHVHSIINESPSTIEDPDIVFKPFATWKLEPIQYSPPGSHVTPPTCPQHNAANPAPAHPSDPVLLPEPESA</sequence>